<keyword evidence="4 5" id="KW-0472">Membrane</keyword>
<dbReference type="GO" id="GO:0005789">
    <property type="term" value="C:endoplasmic reticulum membrane"/>
    <property type="evidence" value="ECO:0007669"/>
    <property type="project" value="UniProtKB-SubCell"/>
</dbReference>
<dbReference type="GO" id="GO:0006886">
    <property type="term" value="P:intracellular protein transport"/>
    <property type="evidence" value="ECO:0007669"/>
    <property type="project" value="UniProtKB-UniRule"/>
</dbReference>
<evidence type="ECO:0000256" key="2">
    <source>
        <dbReference type="ARBA" id="ARBA00022692"/>
    </source>
</evidence>
<proteinExistence type="inferred from homology"/>
<keyword evidence="5" id="KW-0653">Protein transport</keyword>
<keyword evidence="2 5" id="KW-0812">Transmembrane</keyword>
<keyword evidence="3 5" id="KW-1133">Transmembrane helix</keyword>
<comment type="subcellular location">
    <subcellularLocation>
        <location evidence="5">Endoplasmic reticulum membrane</location>
        <topology evidence="5">Multi-pass membrane protein</topology>
    </subcellularLocation>
    <subcellularLocation>
        <location evidence="1">Membrane</location>
        <topology evidence="1">Multi-pass membrane protein</topology>
    </subcellularLocation>
</comment>
<dbReference type="Pfam" id="PF05529">
    <property type="entry name" value="Bap31"/>
    <property type="match status" value="1"/>
</dbReference>
<evidence type="ECO:0000259" key="6">
    <source>
        <dbReference type="Pfam" id="PF05529"/>
    </source>
</evidence>
<feature type="transmembrane region" description="Helical" evidence="5">
    <location>
        <begin position="48"/>
        <end position="64"/>
    </location>
</feature>
<dbReference type="PANTHER" id="PTHR12701:SF20">
    <property type="entry name" value="ENDOPLASMIC RETICULUM TRANSMEMBRANE PROTEIN"/>
    <property type="match status" value="1"/>
</dbReference>
<reference evidence="7" key="1">
    <citation type="submission" date="2021-01" db="EMBL/GenBank/DDBJ databases">
        <authorList>
            <person name="Corre E."/>
            <person name="Pelletier E."/>
            <person name="Niang G."/>
            <person name="Scheremetjew M."/>
            <person name="Finn R."/>
            <person name="Kale V."/>
            <person name="Holt S."/>
            <person name="Cochrane G."/>
            <person name="Meng A."/>
            <person name="Brown T."/>
            <person name="Cohen L."/>
        </authorList>
    </citation>
    <scope>NUCLEOTIDE SEQUENCE</scope>
    <source>
        <strain evidence="7">CCMP1594</strain>
    </source>
</reference>
<sequence length="139" mass="16359">MLFNQMMYAMMVIETVLVLFLCIPLPSNTVRGFVVNCYRTLWMGSRTVQGIFGTFLVLQVWAFGDSMRTLERLKDKETSNDIVSVMEHNRILRNQRNAYISGFGLFMFFLCCRLVYLMNKLHQEREKEKAHEADQNKDD</sequence>
<evidence type="ECO:0000256" key="5">
    <source>
        <dbReference type="RuleBase" id="RU367026"/>
    </source>
</evidence>
<protein>
    <recommendedName>
        <fullName evidence="5">Endoplasmic reticulum transmembrane protein</fullName>
    </recommendedName>
</protein>
<dbReference type="EMBL" id="HBJA01084982">
    <property type="protein sequence ID" value="CAE0818433.1"/>
    <property type="molecule type" value="Transcribed_RNA"/>
</dbReference>
<evidence type="ECO:0000256" key="4">
    <source>
        <dbReference type="ARBA" id="ARBA00023136"/>
    </source>
</evidence>
<keyword evidence="5" id="KW-0256">Endoplasmic reticulum</keyword>
<feature type="domain" description="BAP29/BAP31 transmembrane" evidence="6">
    <location>
        <begin position="5"/>
        <end position="129"/>
    </location>
</feature>
<evidence type="ECO:0000313" key="7">
    <source>
        <dbReference type="EMBL" id="CAE0818433.1"/>
    </source>
</evidence>
<keyword evidence="5" id="KW-0813">Transport</keyword>
<dbReference type="PANTHER" id="PTHR12701">
    <property type="entry name" value="BCR-ASSOCIATED PROTEIN, BAP"/>
    <property type="match status" value="1"/>
</dbReference>
<gene>
    <name evidence="7" type="ORF">EGYM00163_LOCUS29601</name>
</gene>
<comment type="function">
    <text evidence="5">May play a role in anterograde transport of membrane proteins from the endoplasmic reticulum to the Golgi.</text>
</comment>
<feature type="transmembrane region" description="Helical" evidence="5">
    <location>
        <begin position="98"/>
        <end position="118"/>
    </location>
</feature>
<dbReference type="GO" id="GO:0006888">
    <property type="term" value="P:endoplasmic reticulum to Golgi vesicle-mediated transport"/>
    <property type="evidence" value="ECO:0007669"/>
    <property type="project" value="UniProtKB-UniRule"/>
</dbReference>
<dbReference type="AlphaFoldDB" id="A0A7S4FXJ2"/>
<dbReference type="InterPro" id="IPR008417">
    <property type="entry name" value="BAP29/BAP31"/>
</dbReference>
<comment type="similarity">
    <text evidence="5">Belongs to the BCAP29/BCAP31 family.</text>
</comment>
<organism evidence="7">
    <name type="scientific">Eutreptiella gymnastica</name>
    <dbReference type="NCBI Taxonomy" id="73025"/>
    <lineage>
        <taxon>Eukaryota</taxon>
        <taxon>Discoba</taxon>
        <taxon>Euglenozoa</taxon>
        <taxon>Euglenida</taxon>
        <taxon>Spirocuta</taxon>
        <taxon>Euglenophyceae</taxon>
        <taxon>Eutreptiales</taxon>
        <taxon>Eutreptiaceae</taxon>
        <taxon>Eutreptiella</taxon>
    </lineage>
</organism>
<keyword evidence="5" id="KW-0931">ER-Golgi transport</keyword>
<comment type="caution">
    <text evidence="5">Lacks conserved residue(s) required for the propagation of feature annotation.</text>
</comment>
<evidence type="ECO:0000256" key="3">
    <source>
        <dbReference type="ARBA" id="ARBA00022989"/>
    </source>
</evidence>
<dbReference type="GO" id="GO:0070973">
    <property type="term" value="P:protein localization to endoplasmic reticulum exit site"/>
    <property type="evidence" value="ECO:0007669"/>
    <property type="project" value="UniProtKB-UniRule"/>
</dbReference>
<accession>A0A7S4FXJ2</accession>
<dbReference type="InterPro" id="IPR040463">
    <property type="entry name" value="BAP29/BAP31_N"/>
</dbReference>
<evidence type="ECO:0000256" key="1">
    <source>
        <dbReference type="ARBA" id="ARBA00004141"/>
    </source>
</evidence>
<name>A0A7S4FXJ2_9EUGL</name>